<gene>
    <name evidence="4" type="ORF">CkaCkLH20_11442</name>
</gene>
<name>A0A9P6HVR8_9PEZI</name>
<protein>
    <recommendedName>
        <fullName evidence="3">Gylcosyl hydrolase 115 C-terminal domain-containing protein</fullName>
    </recommendedName>
</protein>
<evidence type="ECO:0000313" key="5">
    <source>
        <dbReference type="Proteomes" id="UP000781932"/>
    </source>
</evidence>
<evidence type="ECO:0000256" key="2">
    <source>
        <dbReference type="SAM" id="SignalP"/>
    </source>
</evidence>
<dbReference type="Gene3D" id="3.30.379.10">
    <property type="entry name" value="Chitobiase/beta-hexosaminidase domain 2-like"/>
    <property type="match status" value="1"/>
</dbReference>
<evidence type="ECO:0000256" key="1">
    <source>
        <dbReference type="ARBA" id="ARBA00022801"/>
    </source>
</evidence>
<proteinExistence type="predicted"/>
<dbReference type="Gene3D" id="2.60.120.1620">
    <property type="match status" value="1"/>
</dbReference>
<dbReference type="Pfam" id="PF17829">
    <property type="entry name" value="GH115_C"/>
    <property type="match status" value="1"/>
</dbReference>
<dbReference type="Proteomes" id="UP000781932">
    <property type="component" value="Unassembled WGS sequence"/>
</dbReference>
<dbReference type="RefSeq" id="XP_038740486.1">
    <property type="nucleotide sequence ID" value="XM_038894156.1"/>
</dbReference>
<dbReference type="InterPro" id="IPR029018">
    <property type="entry name" value="Hex-like_dom2"/>
</dbReference>
<reference evidence="4" key="1">
    <citation type="submission" date="2020-03" db="EMBL/GenBank/DDBJ databases">
        <authorList>
            <person name="He L."/>
        </authorList>
    </citation>
    <scope>NUCLEOTIDE SEQUENCE</scope>
    <source>
        <strain evidence="4">CkLH20</strain>
    </source>
</reference>
<evidence type="ECO:0000313" key="4">
    <source>
        <dbReference type="EMBL" id="KAF9871025.1"/>
    </source>
</evidence>
<evidence type="ECO:0000259" key="3">
    <source>
        <dbReference type="Pfam" id="PF17829"/>
    </source>
</evidence>
<dbReference type="InterPro" id="IPR041437">
    <property type="entry name" value="GH115_C"/>
</dbReference>
<keyword evidence="1" id="KW-0378">Hydrolase</keyword>
<dbReference type="AlphaFoldDB" id="A0A9P6HVR8"/>
<sequence>MLRLPGWSSATIVLLFLVKVLLAQQDILLFQDGSSNYRLASQQTGPQVWVAKNDYPAVHRASQDLAVDFGRVLGVNGTRQVVDNLSQASKTKKAPVIIAGTIGNSTLIDGLVKAGKLAVSDITGKWESYTMALVKDISTDVPWALVIAGSNRRGTIFGLYAISEKIGVSPWYWWADVPPKTKTGVWVRDTRVIQGPPSVKYRGFFINDEAPALTGWATKKFGLTATGRPFNSEFYKLVFELCLRLRANYIWPAMWGSAFYVDDVKNGPLAEEYGVVIGTSHHEPMARAEREQQQEIEGGWNWDENKAEIIEFFRGGVERARNWETMYTMGMRGEGDAASPTLTAEDLEEIIQVQQSVLKEGLNADDIGDVPQTWVLYKEVGRYYQTGMKVPDTVTLLWTDDNVGNLLRTPLANETDRSAGAGVYYHFDYVGSPRNYKWINTIQLVKTWEQMHLAYEKGAREIWIVNVGDIKPPEIPTAHFLDMAYDMSKHATPSSTNTWIRSWAAREFEERIADRTVQILSTYGKLIVRRKYELLSRKPFAYSVASYDEAERVLKEWTDLLALAQSTYDSLPQATRTTFFEMVLHPVLAGKTVVELYIKAELNLWRHKQRRTSANQLANDVHRLFAEDAQITDRYHKLNGGKWDVMMSQTHIGYTSWNEPAANTIPELRYHDQANVPRAGIMGVSVQGSNLTSPGDPEPVLLSVDPYMPASDQRYLDIYTRNNGSFTYEITVNASYVTVSNRTGTLSAPNGVSDVRVPITVDWDAAPAGLSWVGLRIQAPDAAGSWPITATLPVHKTSVLSGFKGFVESGAVVSMEAEHYSSAEEKNGLSYMTIPDYGRTLSGVKLWPVTADSQSPGAAAPKLTYDFHTFTSSASARVVVFLGATLNHDPSRPLRYAFSVDGGNPVTVQPVPTTPMGSEPSGWSQAVITGGWTFASRINLPSGKHSLHLWLLEPGVVVQKVVVDLGGFRESSLGPPESVRV</sequence>
<dbReference type="GO" id="GO:0016787">
    <property type="term" value="F:hydrolase activity"/>
    <property type="evidence" value="ECO:0007669"/>
    <property type="project" value="UniProtKB-KW"/>
</dbReference>
<dbReference type="GeneID" id="62167230"/>
<organism evidence="4 5">
    <name type="scientific">Colletotrichum karsti</name>
    <dbReference type="NCBI Taxonomy" id="1095194"/>
    <lineage>
        <taxon>Eukaryota</taxon>
        <taxon>Fungi</taxon>
        <taxon>Dikarya</taxon>
        <taxon>Ascomycota</taxon>
        <taxon>Pezizomycotina</taxon>
        <taxon>Sordariomycetes</taxon>
        <taxon>Hypocreomycetidae</taxon>
        <taxon>Glomerellales</taxon>
        <taxon>Glomerellaceae</taxon>
        <taxon>Colletotrichum</taxon>
        <taxon>Colletotrichum boninense species complex</taxon>
    </lineage>
</organism>
<dbReference type="PANTHER" id="PTHR37842">
    <property type="match status" value="1"/>
</dbReference>
<feature type="domain" description="Gylcosyl hydrolase 115 C-terminal" evidence="3">
    <location>
        <begin position="805"/>
        <end position="977"/>
    </location>
</feature>
<dbReference type="PANTHER" id="PTHR37842:SF2">
    <property type="entry name" value="GYLCOSYL HYDROLASE 115 C-TERMINAL DOMAIN-CONTAINING PROTEIN"/>
    <property type="match status" value="1"/>
</dbReference>
<feature type="chain" id="PRO_5040480122" description="Gylcosyl hydrolase 115 C-terminal domain-containing protein" evidence="2">
    <location>
        <begin position="24"/>
        <end position="981"/>
    </location>
</feature>
<dbReference type="InterPro" id="IPR031924">
    <property type="entry name" value="GH115"/>
</dbReference>
<feature type="signal peptide" evidence="2">
    <location>
        <begin position="1"/>
        <end position="23"/>
    </location>
</feature>
<dbReference type="Gene3D" id="3.20.20.520">
    <property type="entry name" value="Glycosyl hydrolase family 115"/>
    <property type="match status" value="1"/>
</dbReference>
<keyword evidence="5" id="KW-1185">Reference proteome</keyword>
<accession>A0A9P6HVR8</accession>
<dbReference type="Gene3D" id="1.20.58.2150">
    <property type="match status" value="1"/>
</dbReference>
<dbReference type="OrthoDB" id="4849794at2759"/>
<comment type="caution">
    <text evidence="4">The sequence shown here is derived from an EMBL/GenBank/DDBJ whole genome shotgun (WGS) entry which is preliminary data.</text>
</comment>
<keyword evidence="2" id="KW-0732">Signal</keyword>
<reference evidence="4" key="2">
    <citation type="submission" date="2020-11" db="EMBL/GenBank/DDBJ databases">
        <title>Whole genome sequencing of Colletotrichum sp.</title>
        <authorList>
            <person name="Li H."/>
        </authorList>
    </citation>
    <scope>NUCLEOTIDE SEQUENCE</scope>
    <source>
        <strain evidence="4">CkLH20</strain>
    </source>
</reference>
<dbReference type="InterPro" id="IPR042301">
    <property type="entry name" value="GH115_sf"/>
</dbReference>
<dbReference type="Pfam" id="PF15979">
    <property type="entry name" value="Glyco_hydro_115"/>
    <property type="match status" value="1"/>
</dbReference>
<dbReference type="EMBL" id="JAATWM020000048">
    <property type="protein sequence ID" value="KAF9871025.1"/>
    <property type="molecule type" value="Genomic_DNA"/>
</dbReference>